<comment type="subcellular location">
    <subcellularLocation>
        <location evidence="1 4">Bacterial flagellum basal body</location>
    </subcellularLocation>
</comment>
<dbReference type="Pfam" id="PF22692">
    <property type="entry name" value="LlgE_F_G_D1"/>
    <property type="match status" value="1"/>
</dbReference>
<keyword evidence="9" id="KW-1185">Reference proteome</keyword>
<evidence type="ECO:0000256" key="2">
    <source>
        <dbReference type="ARBA" id="ARBA00009677"/>
    </source>
</evidence>
<dbReference type="Pfam" id="PF06429">
    <property type="entry name" value="Flg_bbr_C"/>
    <property type="match status" value="1"/>
</dbReference>
<evidence type="ECO:0000256" key="3">
    <source>
        <dbReference type="ARBA" id="ARBA00023143"/>
    </source>
</evidence>
<keyword evidence="8" id="KW-0282">Flagellum</keyword>
<evidence type="ECO:0000256" key="1">
    <source>
        <dbReference type="ARBA" id="ARBA00004117"/>
    </source>
</evidence>
<reference evidence="8 9" key="1">
    <citation type="submission" date="2020-01" db="EMBL/GenBank/DDBJ databases">
        <title>A novel Bacillus sp. from Pasinler.</title>
        <authorList>
            <person name="Adiguzel A."/>
            <person name="Ay H."/>
            <person name="Baltaci M.O."/>
        </authorList>
    </citation>
    <scope>NUCLEOTIDE SEQUENCE [LARGE SCALE GENOMIC DNA]</scope>
    <source>
        <strain evidence="8 9">P1</strain>
    </source>
</reference>
<dbReference type="Pfam" id="PF00460">
    <property type="entry name" value="Flg_bb_rod"/>
    <property type="match status" value="1"/>
</dbReference>
<dbReference type="Proteomes" id="UP000743899">
    <property type="component" value="Unassembled WGS sequence"/>
</dbReference>
<keyword evidence="8" id="KW-0966">Cell projection</keyword>
<comment type="function">
    <text evidence="4">A flexible structure which links the flagellar filament to the drive apparatus in the basal body.</text>
</comment>
<dbReference type="InterPro" id="IPR019776">
    <property type="entry name" value="Flagellar_basal_body_rod_CS"/>
</dbReference>
<dbReference type="PANTHER" id="PTHR30435:SF1">
    <property type="entry name" value="FLAGELLAR HOOK PROTEIN FLGE"/>
    <property type="match status" value="1"/>
</dbReference>
<accession>A0ABX0A474</accession>
<keyword evidence="3 4" id="KW-0975">Bacterial flagellum</keyword>
<name>A0ABX0A474_9BACI</name>
<feature type="domain" description="Flagellar basal-body/hook protein C-terminal" evidence="6">
    <location>
        <begin position="480"/>
        <end position="524"/>
    </location>
</feature>
<feature type="domain" description="Flagellar hook protein FlgE/F/G-like D1" evidence="7">
    <location>
        <begin position="99"/>
        <end position="160"/>
    </location>
</feature>
<dbReference type="SUPFAM" id="SSF117143">
    <property type="entry name" value="Flagellar hook protein flgE"/>
    <property type="match status" value="1"/>
</dbReference>
<dbReference type="InterPro" id="IPR020013">
    <property type="entry name" value="Flagellar_FlgE/F/G"/>
</dbReference>
<evidence type="ECO:0000313" key="9">
    <source>
        <dbReference type="Proteomes" id="UP000743899"/>
    </source>
</evidence>
<feature type="domain" description="Flagellar basal body rod protein N-terminal" evidence="5">
    <location>
        <begin position="5"/>
        <end position="35"/>
    </location>
</feature>
<protein>
    <recommendedName>
        <fullName evidence="4">Flagellar hook protein FlgE</fullName>
    </recommendedName>
</protein>
<dbReference type="Gene3D" id="2.60.98.20">
    <property type="entry name" value="Flagellar hook protein FlgE"/>
    <property type="match status" value="1"/>
</dbReference>
<dbReference type="InterPro" id="IPR001444">
    <property type="entry name" value="Flag_bb_rod_N"/>
</dbReference>
<organism evidence="8 9">
    <name type="scientific">Pallidibacillus pasinlerensis</name>
    <dbReference type="NCBI Taxonomy" id="2703818"/>
    <lineage>
        <taxon>Bacteria</taxon>
        <taxon>Bacillati</taxon>
        <taxon>Bacillota</taxon>
        <taxon>Bacilli</taxon>
        <taxon>Bacillales</taxon>
        <taxon>Bacillaceae</taxon>
        <taxon>Pallidibacillus</taxon>
    </lineage>
</organism>
<dbReference type="PROSITE" id="PS00588">
    <property type="entry name" value="FLAGELLA_BB_ROD"/>
    <property type="match status" value="1"/>
</dbReference>
<evidence type="ECO:0000256" key="4">
    <source>
        <dbReference type="RuleBase" id="RU362116"/>
    </source>
</evidence>
<dbReference type="RefSeq" id="WP_161921073.1">
    <property type="nucleotide sequence ID" value="NZ_JAACYS010000051.1"/>
</dbReference>
<dbReference type="EMBL" id="JAACYS010000051">
    <property type="protein sequence ID" value="NCU18244.1"/>
    <property type="molecule type" value="Genomic_DNA"/>
</dbReference>
<evidence type="ECO:0000259" key="7">
    <source>
        <dbReference type="Pfam" id="PF22692"/>
    </source>
</evidence>
<gene>
    <name evidence="8" type="ORF">GW534_11000</name>
</gene>
<dbReference type="InterPro" id="IPR053967">
    <property type="entry name" value="LlgE_F_G-like_D1"/>
</dbReference>
<dbReference type="InterPro" id="IPR037058">
    <property type="entry name" value="Falgellar_hook_FlgE_sf"/>
</dbReference>
<sequence length="526" mass="56567">MLRSLYSGISGMKNMQTKLDVIGNNIANVNTHGFKKGRVTFKDAISQTISTASGPSATLGGKNAQQVGLGVETASIDTVFTEGSLQTTGRVLDLAISGGDGYFVVRNGANNYYTRAGNFYLDEQGYLVNSDGNFVLAYDSFDNTLSNIQVPKNILSNTFGLIGNLDETKSPINFNQTVYDNNLQEHSINFQFTKGTGNTWDVQLTENGTTLTNFNISFNSTTGEFSFISVNGEKVNSGSFALQLDDGRGGTVEVVLDLDFNNVTSVKDTVININGAGSNKITLSGSLLYEDPTENDAPGDPDLTSILVTDGPTPFNIGLDFVQGERTDSITKWTVNLSHTTSAITPATLELSFDNITGDLVSINGVSNNLDEFPFNIDVNGDGKYESFKIDFSKLNATSNREFVFQPAVAELQEYSISGTGDFIAQYSDGSVRTIASLALARFNNPEGLTKIGGNLFNVSENSGAPVFGNGGPGFGSIESGKLEMSNVDLTEEFTEMIVAQRAFQSNSRIITTSDEILQEIVNLKR</sequence>
<evidence type="ECO:0000259" key="6">
    <source>
        <dbReference type="Pfam" id="PF06429"/>
    </source>
</evidence>
<dbReference type="InterPro" id="IPR037925">
    <property type="entry name" value="FlgE/F/G-like"/>
</dbReference>
<dbReference type="InterPro" id="IPR010930">
    <property type="entry name" value="Flg_bb/hook_C_dom"/>
</dbReference>
<proteinExistence type="inferred from homology"/>
<evidence type="ECO:0000259" key="5">
    <source>
        <dbReference type="Pfam" id="PF00460"/>
    </source>
</evidence>
<dbReference type="PANTHER" id="PTHR30435">
    <property type="entry name" value="FLAGELLAR PROTEIN"/>
    <property type="match status" value="1"/>
</dbReference>
<comment type="caution">
    <text evidence="8">The sequence shown here is derived from an EMBL/GenBank/DDBJ whole genome shotgun (WGS) entry which is preliminary data.</text>
</comment>
<keyword evidence="8" id="KW-0969">Cilium</keyword>
<dbReference type="NCBIfam" id="TIGR03506">
    <property type="entry name" value="FlgEFG_subfam"/>
    <property type="match status" value="1"/>
</dbReference>
<evidence type="ECO:0000313" key="8">
    <source>
        <dbReference type="EMBL" id="NCU18244.1"/>
    </source>
</evidence>
<comment type="similarity">
    <text evidence="2 4">Belongs to the flagella basal body rod proteins family.</text>
</comment>